<protein>
    <submittedName>
        <fullName evidence="3">PRC-barrel domain-containing protein</fullName>
    </submittedName>
</protein>
<accession>A0ABV5JT01</accession>
<dbReference type="Proteomes" id="UP001589700">
    <property type="component" value="Unassembled WGS sequence"/>
</dbReference>
<organism evidence="3 4">
    <name type="scientific">Dietzia aerolata</name>
    <dbReference type="NCBI Taxonomy" id="595984"/>
    <lineage>
        <taxon>Bacteria</taxon>
        <taxon>Bacillati</taxon>
        <taxon>Actinomycetota</taxon>
        <taxon>Actinomycetes</taxon>
        <taxon>Mycobacteriales</taxon>
        <taxon>Dietziaceae</taxon>
        <taxon>Dietzia</taxon>
    </lineage>
</organism>
<feature type="region of interest" description="Disordered" evidence="1">
    <location>
        <begin position="101"/>
        <end position="269"/>
    </location>
</feature>
<comment type="caution">
    <text evidence="3">The sequence shown here is derived from an EMBL/GenBank/DDBJ whole genome shotgun (WGS) entry which is preliminary data.</text>
</comment>
<feature type="compositionally biased region" description="Low complexity" evidence="1">
    <location>
        <begin position="145"/>
        <end position="207"/>
    </location>
</feature>
<dbReference type="InterPro" id="IPR027275">
    <property type="entry name" value="PRC-brl_dom"/>
</dbReference>
<proteinExistence type="predicted"/>
<feature type="compositionally biased region" description="Basic and acidic residues" evidence="1">
    <location>
        <begin position="120"/>
        <end position="144"/>
    </location>
</feature>
<dbReference type="InterPro" id="IPR014747">
    <property type="entry name" value="Bac_photo_RC_H_C"/>
</dbReference>
<dbReference type="RefSeq" id="WP_182631412.1">
    <property type="nucleotide sequence ID" value="NZ_JAALDM010000051.1"/>
</dbReference>
<dbReference type="Pfam" id="PF05239">
    <property type="entry name" value="PRC"/>
    <property type="match status" value="1"/>
</dbReference>
<name>A0ABV5JT01_9ACTN</name>
<dbReference type="InterPro" id="IPR011033">
    <property type="entry name" value="PRC_barrel-like_sf"/>
</dbReference>
<evidence type="ECO:0000259" key="2">
    <source>
        <dbReference type="Pfam" id="PF05239"/>
    </source>
</evidence>
<dbReference type="SUPFAM" id="SSF50346">
    <property type="entry name" value="PRC-barrel domain"/>
    <property type="match status" value="1"/>
</dbReference>
<evidence type="ECO:0000256" key="1">
    <source>
        <dbReference type="SAM" id="MobiDB-lite"/>
    </source>
</evidence>
<reference evidence="3 4" key="1">
    <citation type="submission" date="2024-09" db="EMBL/GenBank/DDBJ databases">
        <authorList>
            <person name="Sun Q."/>
            <person name="Mori K."/>
        </authorList>
    </citation>
    <scope>NUCLEOTIDE SEQUENCE [LARGE SCALE GENOMIC DNA]</scope>
    <source>
        <strain evidence="3 4">CCM 7659</strain>
    </source>
</reference>
<gene>
    <name evidence="3" type="ORF">ACFFVD_14010</name>
</gene>
<dbReference type="EMBL" id="JBHMDY010000008">
    <property type="protein sequence ID" value="MFB9260916.1"/>
    <property type="molecule type" value="Genomic_DNA"/>
</dbReference>
<keyword evidence="4" id="KW-1185">Reference proteome</keyword>
<dbReference type="Gene3D" id="3.90.50.10">
    <property type="entry name" value="Photosynthetic Reaction Center, subunit H, domain 2"/>
    <property type="match status" value="1"/>
</dbReference>
<sequence length="269" mass="27319">MNLKEQLDALLDATAFDSTGTKVGSVRQVYVDDASGKLTFATVSTGIFSADAIVPLHGARLLDSELHLDHTRSVIRDSPRPDNTEDALTPDQEVKLLEYYGIEAPQRGRDTAATKPGMADPKKPDTKRDKPAEKKSESTTERPKSAPGSTSSSSSPSGTSSPTNAAPSAPKAAPGTTAAPKTAPGTTAPKAAPSTAAPKAAETTPEGGAAGDKGQVAGGEKPKTGTTTTPSPSSPSPAGPGSSARTDNASVRTESPTGGDEKTSSPQRD</sequence>
<evidence type="ECO:0000313" key="3">
    <source>
        <dbReference type="EMBL" id="MFB9260916.1"/>
    </source>
</evidence>
<feature type="compositionally biased region" description="Basic and acidic residues" evidence="1">
    <location>
        <begin position="259"/>
        <end position="269"/>
    </location>
</feature>
<evidence type="ECO:0000313" key="4">
    <source>
        <dbReference type="Proteomes" id="UP001589700"/>
    </source>
</evidence>
<feature type="domain" description="PRC-barrel" evidence="2">
    <location>
        <begin position="10"/>
        <end position="61"/>
    </location>
</feature>
<feature type="compositionally biased region" description="Polar residues" evidence="1">
    <location>
        <begin position="245"/>
        <end position="256"/>
    </location>
</feature>